<gene>
    <name evidence="1" type="ORF">QF035_000335</name>
</gene>
<evidence type="ECO:0000313" key="2">
    <source>
        <dbReference type="Proteomes" id="UP001230328"/>
    </source>
</evidence>
<comment type="caution">
    <text evidence="1">The sequence shown here is derived from an EMBL/GenBank/DDBJ whole genome shotgun (WGS) entry which is preliminary data.</text>
</comment>
<protein>
    <submittedName>
        <fullName evidence="1">Uncharacterized protein</fullName>
    </submittedName>
</protein>
<name>A0ABU0SGQ8_9ACTN</name>
<sequence>MDRWRSPLEPVSTSYVMDMDRNGAQQQLLASFDRGIAAINLPA</sequence>
<accession>A0ABU0SGQ8</accession>
<dbReference type="Proteomes" id="UP001230328">
    <property type="component" value="Unassembled WGS sequence"/>
</dbReference>
<organism evidence="1 2">
    <name type="scientific">Streptomyces umbrinus</name>
    <dbReference type="NCBI Taxonomy" id="67370"/>
    <lineage>
        <taxon>Bacteria</taxon>
        <taxon>Bacillati</taxon>
        <taxon>Actinomycetota</taxon>
        <taxon>Actinomycetes</taxon>
        <taxon>Kitasatosporales</taxon>
        <taxon>Streptomycetaceae</taxon>
        <taxon>Streptomyces</taxon>
        <taxon>Streptomyces phaeochromogenes group</taxon>
    </lineage>
</organism>
<keyword evidence="2" id="KW-1185">Reference proteome</keyword>
<dbReference type="EMBL" id="JAUSZI010000002">
    <property type="protein sequence ID" value="MDQ1022753.1"/>
    <property type="molecule type" value="Genomic_DNA"/>
</dbReference>
<evidence type="ECO:0000313" key="1">
    <source>
        <dbReference type="EMBL" id="MDQ1022753.1"/>
    </source>
</evidence>
<reference evidence="1 2" key="1">
    <citation type="submission" date="2023-07" db="EMBL/GenBank/DDBJ databases">
        <title>Comparative genomics of wheat-associated soil bacteria to identify genetic determinants of phenazine resistance.</title>
        <authorList>
            <person name="Mouncey N."/>
        </authorList>
    </citation>
    <scope>NUCLEOTIDE SEQUENCE [LARGE SCALE GENOMIC DNA]</scope>
    <source>
        <strain evidence="1 2">V2I4</strain>
    </source>
</reference>
<proteinExistence type="predicted"/>